<reference evidence="4 5" key="1">
    <citation type="journal article" date="2022" name="G3 (Bethesda)">
        <title>Whole-genome sequence and methylome profiling of the almond [Prunus dulcis (Mill.) D.A. Webb] cultivar 'Nonpareil'.</title>
        <authorList>
            <person name="D'Amico-Willman K.M."/>
            <person name="Ouma W.Z."/>
            <person name="Meulia T."/>
            <person name="Sideli G.M."/>
            <person name="Gradziel T.M."/>
            <person name="Fresnedo-Ramirez J."/>
        </authorList>
    </citation>
    <scope>NUCLEOTIDE SEQUENCE [LARGE SCALE GENOMIC DNA]</scope>
    <source>
        <strain evidence="4">Clone GOH B32 T37-40</strain>
    </source>
</reference>
<dbReference type="Pfam" id="PF14223">
    <property type="entry name" value="Retrotran_gag_2"/>
    <property type="match status" value="1"/>
</dbReference>
<proteinExistence type="predicted"/>
<feature type="domain" description="Retrovirus-related Pol polyprotein from transposon TNT 1-94-like beta-barrel" evidence="3">
    <location>
        <begin position="230"/>
        <end position="296"/>
    </location>
</feature>
<gene>
    <name evidence="4" type="ORF">L3X38_022893</name>
</gene>
<organism evidence="4 5">
    <name type="scientific">Prunus dulcis</name>
    <name type="common">Almond</name>
    <name type="synonym">Amygdalus dulcis</name>
    <dbReference type="NCBI Taxonomy" id="3755"/>
    <lineage>
        <taxon>Eukaryota</taxon>
        <taxon>Viridiplantae</taxon>
        <taxon>Streptophyta</taxon>
        <taxon>Embryophyta</taxon>
        <taxon>Tracheophyta</taxon>
        <taxon>Spermatophyta</taxon>
        <taxon>Magnoliopsida</taxon>
        <taxon>eudicotyledons</taxon>
        <taxon>Gunneridae</taxon>
        <taxon>Pentapetalae</taxon>
        <taxon>rosids</taxon>
        <taxon>fabids</taxon>
        <taxon>Rosales</taxon>
        <taxon>Rosaceae</taxon>
        <taxon>Amygdaloideae</taxon>
        <taxon>Amygdaleae</taxon>
        <taxon>Prunus</taxon>
    </lineage>
</organism>
<dbReference type="EMBL" id="JAJFAZ020000004">
    <property type="protein sequence ID" value="KAI5332764.1"/>
    <property type="molecule type" value="Genomic_DNA"/>
</dbReference>
<keyword evidence="5" id="KW-1185">Reference proteome</keyword>
<dbReference type="Proteomes" id="UP001054821">
    <property type="component" value="Chromosome 4"/>
</dbReference>
<sequence length="378" mass="42813">MKTIFKSHGLWEFVEKGAECSDSKGAGESDAKEKERKKSSDAGKMTLTEVLMKDAKALALMQGAVSNAIFPRICHEDTSKGAWDILMQEFHGDKQVRSVKLQGLRREFEYTRMRDNESLSVYLTKLFDIINQMRSYGEELPRQRVVQKVLISLPSAYDSICSVIEHSKDLDVTEVQEVVASLKSSKLRLDRHSENKTERAFASLSVNPKSDKPTGNQSTKDQKNWKGKGREDLLVDIDKNVIAKVEMGTGHLVEVTGKENLVVETKVGKQYIKEVMLVPGLKENLLSVGHMMEHGYYLVFGDHKLEIYDDSSYSNLVSKVQMRGNRSFPVKLQFGIHIAYKASICHSTTMWHRRLGHLNMSSLKLMQEQEMVVGLPEI</sequence>
<evidence type="ECO:0000259" key="3">
    <source>
        <dbReference type="Pfam" id="PF22936"/>
    </source>
</evidence>
<evidence type="ECO:0008006" key="6">
    <source>
        <dbReference type="Google" id="ProtNLM"/>
    </source>
</evidence>
<feature type="compositionally biased region" description="Basic and acidic residues" evidence="1">
    <location>
        <begin position="189"/>
        <end position="199"/>
    </location>
</feature>
<dbReference type="InterPro" id="IPR025724">
    <property type="entry name" value="GAG-pre-integrase_dom"/>
</dbReference>
<evidence type="ECO:0000313" key="5">
    <source>
        <dbReference type="Proteomes" id="UP001054821"/>
    </source>
</evidence>
<feature type="compositionally biased region" description="Polar residues" evidence="1">
    <location>
        <begin position="204"/>
        <end position="219"/>
    </location>
</feature>
<dbReference type="PANTHER" id="PTHR35317">
    <property type="entry name" value="OS04G0629600 PROTEIN"/>
    <property type="match status" value="1"/>
</dbReference>
<comment type="caution">
    <text evidence="4">The sequence shown here is derived from an EMBL/GenBank/DDBJ whole genome shotgun (WGS) entry which is preliminary data.</text>
</comment>
<protein>
    <recommendedName>
        <fullName evidence="6">GAG-pre-integrase domain-containing protein</fullName>
    </recommendedName>
</protein>
<evidence type="ECO:0000256" key="1">
    <source>
        <dbReference type="SAM" id="MobiDB-lite"/>
    </source>
</evidence>
<feature type="region of interest" description="Disordered" evidence="1">
    <location>
        <begin position="189"/>
        <end position="226"/>
    </location>
</feature>
<accession>A0AAD4VYI1</accession>
<evidence type="ECO:0000259" key="2">
    <source>
        <dbReference type="Pfam" id="PF13976"/>
    </source>
</evidence>
<name>A0AAD4VYI1_PRUDU</name>
<feature type="region of interest" description="Disordered" evidence="1">
    <location>
        <begin position="19"/>
        <end position="40"/>
    </location>
</feature>
<dbReference type="AlphaFoldDB" id="A0AAD4VYI1"/>
<feature type="domain" description="GAG-pre-integrase" evidence="2">
    <location>
        <begin position="346"/>
        <end position="377"/>
    </location>
</feature>
<evidence type="ECO:0000313" key="4">
    <source>
        <dbReference type="EMBL" id="KAI5332764.1"/>
    </source>
</evidence>
<dbReference type="PANTHER" id="PTHR35317:SF35">
    <property type="entry name" value="DUF4219 DOMAIN-CONTAINING PROTEIN"/>
    <property type="match status" value="1"/>
</dbReference>
<dbReference type="Pfam" id="PF13976">
    <property type="entry name" value="gag_pre-integrs"/>
    <property type="match status" value="1"/>
</dbReference>
<dbReference type="InterPro" id="IPR054722">
    <property type="entry name" value="PolX-like_BBD"/>
</dbReference>
<dbReference type="Pfam" id="PF22936">
    <property type="entry name" value="Pol_BBD"/>
    <property type="match status" value="1"/>
</dbReference>